<dbReference type="SUPFAM" id="SSF88697">
    <property type="entry name" value="PUA domain-like"/>
    <property type="match status" value="1"/>
</dbReference>
<dbReference type="GO" id="GO:0016567">
    <property type="term" value="P:protein ubiquitination"/>
    <property type="evidence" value="ECO:0007669"/>
    <property type="project" value="TreeGrafter"/>
</dbReference>
<dbReference type="InterPro" id="IPR003105">
    <property type="entry name" value="SRA_YDG"/>
</dbReference>
<gene>
    <name evidence="2" type="ORF">GCM10010365_48670</name>
</gene>
<dbReference type="Gene3D" id="2.30.280.10">
    <property type="entry name" value="SRA-YDG"/>
    <property type="match status" value="1"/>
</dbReference>
<evidence type="ECO:0000259" key="1">
    <source>
        <dbReference type="PROSITE" id="PS51015"/>
    </source>
</evidence>
<name>A0A918PUZ5_9ACTN</name>
<dbReference type="GO" id="GO:0044027">
    <property type="term" value="P:negative regulation of gene expression via chromosomal CpG island methylation"/>
    <property type="evidence" value="ECO:0007669"/>
    <property type="project" value="TreeGrafter"/>
</dbReference>
<dbReference type="GO" id="GO:0061630">
    <property type="term" value="F:ubiquitin protein ligase activity"/>
    <property type="evidence" value="ECO:0007669"/>
    <property type="project" value="TreeGrafter"/>
</dbReference>
<dbReference type="EMBL" id="BMVW01000010">
    <property type="protein sequence ID" value="GGZ22701.1"/>
    <property type="molecule type" value="Genomic_DNA"/>
</dbReference>
<dbReference type="PROSITE" id="PS51015">
    <property type="entry name" value="YDG"/>
    <property type="match status" value="1"/>
</dbReference>
<comment type="caution">
    <text evidence="2">The sequence shown here is derived from an EMBL/GenBank/DDBJ whole genome shotgun (WGS) entry which is preliminary data.</text>
</comment>
<dbReference type="SMART" id="SM00466">
    <property type="entry name" value="SRA"/>
    <property type="match status" value="1"/>
</dbReference>
<reference evidence="2" key="1">
    <citation type="journal article" date="2014" name="Int. J. Syst. Evol. Microbiol.">
        <title>Complete genome sequence of Corynebacterium casei LMG S-19264T (=DSM 44701T), isolated from a smear-ripened cheese.</title>
        <authorList>
            <consortium name="US DOE Joint Genome Institute (JGI-PGF)"/>
            <person name="Walter F."/>
            <person name="Albersmeier A."/>
            <person name="Kalinowski J."/>
            <person name="Ruckert C."/>
        </authorList>
    </citation>
    <scope>NUCLEOTIDE SEQUENCE</scope>
    <source>
        <strain evidence="2">JCM 4815</strain>
    </source>
</reference>
<dbReference type="Pfam" id="PF13391">
    <property type="entry name" value="HNH_2"/>
    <property type="match status" value="1"/>
</dbReference>
<sequence>MIKWGHYVLVGERVIGHIEGIVPGADFHRRVDVKRANLHRDTMRGISWLADEDGSDVADAIVLNGGYEDDEDDWTSIRYTGASPDKDKSPDGKRLIRSQSWEYRDNAALKRSFERGYPVRIIRGPNGDRRYSLADRYRYDGLYRITDVRTAVSRSAAPDGSPIKICQFDLERLPSPEQELTSAERVAAQVLERQEGFVRDELKHANGEQGAALEGEKFPKIRATRVQRIVRDAAAARRIKDLYNDECQACGLRIVGSDAKPYSEGAHIKPLGKPHGGPDVERNILCLCPNCHVRLDIGAIVIADDWSIVVRVAVPGERILPKLKMHREHKVHPEYLQYHRDLWEKGTGASADQ</sequence>
<dbReference type="Proteomes" id="UP000622166">
    <property type="component" value="Unassembled WGS sequence"/>
</dbReference>
<dbReference type="InterPro" id="IPR015947">
    <property type="entry name" value="PUA-like_sf"/>
</dbReference>
<evidence type="ECO:0000313" key="2">
    <source>
        <dbReference type="EMBL" id="GGZ22701.1"/>
    </source>
</evidence>
<dbReference type="InterPro" id="IPR003615">
    <property type="entry name" value="HNH_nuc"/>
</dbReference>
<accession>A0A918PUZ5</accession>
<reference evidence="2" key="2">
    <citation type="submission" date="2020-09" db="EMBL/GenBank/DDBJ databases">
        <authorList>
            <person name="Sun Q."/>
            <person name="Ohkuma M."/>
        </authorList>
    </citation>
    <scope>NUCLEOTIDE SEQUENCE</scope>
    <source>
        <strain evidence="2">JCM 4815</strain>
    </source>
</reference>
<proteinExistence type="predicted"/>
<protein>
    <recommendedName>
        <fullName evidence="1">YDG domain-containing protein</fullName>
    </recommendedName>
</protein>
<dbReference type="Gene3D" id="1.10.30.50">
    <property type="match status" value="1"/>
</dbReference>
<organism evidence="2 3">
    <name type="scientific">Streptomyces poonensis</name>
    <dbReference type="NCBI Taxonomy" id="68255"/>
    <lineage>
        <taxon>Bacteria</taxon>
        <taxon>Bacillati</taxon>
        <taxon>Actinomycetota</taxon>
        <taxon>Actinomycetes</taxon>
        <taxon>Kitasatosporales</taxon>
        <taxon>Streptomycetaceae</taxon>
        <taxon>Streptomyces</taxon>
    </lineage>
</organism>
<dbReference type="PANTHER" id="PTHR14140">
    <property type="entry name" value="E3 UBIQUITIN-PROTEIN LIGASE UHRF-RELATED"/>
    <property type="match status" value="1"/>
</dbReference>
<dbReference type="PANTHER" id="PTHR14140:SF27">
    <property type="entry name" value="OS04G0289800 PROTEIN"/>
    <property type="match status" value="1"/>
</dbReference>
<dbReference type="InterPro" id="IPR036987">
    <property type="entry name" value="SRA-YDG_sf"/>
</dbReference>
<feature type="domain" description="YDG" evidence="1">
    <location>
        <begin position="16"/>
        <end position="172"/>
    </location>
</feature>
<dbReference type="InterPro" id="IPR045134">
    <property type="entry name" value="UHRF1/2-like"/>
</dbReference>
<dbReference type="Pfam" id="PF02182">
    <property type="entry name" value="SAD_SRA"/>
    <property type="match status" value="1"/>
</dbReference>
<evidence type="ECO:0000313" key="3">
    <source>
        <dbReference type="Proteomes" id="UP000622166"/>
    </source>
</evidence>
<keyword evidence="3" id="KW-1185">Reference proteome</keyword>
<dbReference type="CDD" id="cd00085">
    <property type="entry name" value="HNHc"/>
    <property type="match status" value="1"/>
</dbReference>
<dbReference type="AlphaFoldDB" id="A0A918PUZ5"/>